<dbReference type="Pfam" id="PF07831">
    <property type="entry name" value="PYNP_C"/>
    <property type="match status" value="1"/>
</dbReference>
<dbReference type="FunFam" id="3.90.1170.30:FF:000001">
    <property type="entry name" value="Thymidine phosphorylase"/>
    <property type="match status" value="1"/>
</dbReference>
<dbReference type="InterPro" id="IPR013465">
    <property type="entry name" value="Thymidine_Pase"/>
</dbReference>
<dbReference type="SUPFAM" id="SSF54680">
    <property type="entry name" value="Pyrimidine nucleoside phosphorylase C-terminal domain"/>
    <property type="match status" value="1"/>
</dbReference>
<dbReference type="EC" id="2.4.2.4" evidence="3 7"/>
<protein>
    <recommendedName>
        <fullName evidence="3 7">Thymidine phosphorylase</fullName>
        <ecNumber evidence="3 7">2.4.2.4</ecNumber>
    </recommendedName>
    <alternativeName>
        <fullName evidence="7">TdRPase</fullName>
    </alternativeName>
</protein>
<dbReference type="GO" id="GO:0046104">
    <property type="term" value="P:thymidine metabolic process"/>
    <property type="evidence" value="ECO:0007669"/>
    <property type="project" value="UniProtKB-UniRule"/>
</dbReference>
<dbReference type="PANTHER" id="PTHR10515:SF0">
    <property type="entry name" value="THYMIDINE PHOSPHORYLASE"/>
    <property type="match status" value="1"/>
</dbReference>
<comment type="pathway">
    <text evidence="7">Pyrimidine metabolism; dTMP biosynthesis via salvage pathway; dTMP from thymine: step 1/2.</text>
</comment>
<dbReference type="AlphaFoldDB" id="K8W4A4"/>
<dbReference type="InterPro" id="IPR017872">
    <property type="entry name" value="Pyrmidine_PPase_CS"/>
</dbReference>
<dbReference type="RefSeq" id="WP_008913256.1">
    <property type="nucleotide sequence ID" value="NZ_KB233225.1"/>
</dbReference>
<dbReference type="EMBL" id="AKKL01000046">
    <property type="protein sequence ID" value="EKT55383.1"/>
    <property type="molecule type" value="Genomic_DNA"/>
</dbReference>
<evidence type="ECO:0000313" key="10">
    <source>
        <dbReference type="Proteomes" id="UP000009336"/>
    </source>
</evidence>
<keyword evidence="4 7" id="KW-0328">Glycosyltransferase</keyword>
<dbReference type="NCBIfam" id="TIGR02644">
    <property type="entry name" value="Y_phosphoryl"/>
    <property type="match status" value="1"/>
</dbReference>
<keyword evidence="5 7" id="KW-0808">Transferase</keyword>
<dbReference type="SUPFAM" id="SSF52418">
    <property type="entry name" value="Nucleoside phosphorylase/phosphoribosyltransferase catalytic domain"/>
    <property type="match status" value="1"/>
</dbReference>
<evidence type="ECO:0000256" key="7">
    <source>
        <dbReference type="HAMAP-Rule" id="MF_01628"/>
    </source>
</evidence>
<comment type="subunit">
    <text evidence="2 7">Homodimer.</text>
</comment>
<dbReference type="PIRSF" id="PIRSF000478">
    <property type="entry name" value="TP_PyNP"/>
    <property type="match status" value="1"/>
</dbReference>
<reference evidence="9 10" key="1">
    <citation type="journal article" date="2012" name="BMC Genomics">
        <title>Comparative genomics of bacteria in the genus Providencia isolated from wild Drosophila melanogaster.</title>
        <authorList>
            <person name="Galac M.R."/>
            <person name="Lazzaro B.P."/>
        </authorList>
    </citation>
    <scope>NUCLEOTIDE SEQUENCE [LARGE SCALE GENOMIC DNA]</scope>
    <source>
        <strain evidence="9 10">DSM 19968</strain>
    </source>
</reference>
<dbReference type="InterPro" id="IPR000053">
    <property type="entry name" value="Thymidine/pyrmidine_PPase"/>
</dbReference>
<dbReference type="SMART" id="SM00941">
    <property type="entry name" value="PYNP_C"/>
    <property type="match status" value="1"/>
</dbReference>
<dbReference type="Gene3D" id="3.40.1030.10">
    <property type="entry name" value="Nucleoside phosphorylase/phosphoribosyltransferase catalytic domain"/>
    <property type="match status" value="1"/>
</dbReference>
<comment type="function">
    <text evidence="7">The enzymes which catalyze the reversible phosphorolysis of pyrimidine nucleosides are involved in the degradation of these compounds and in their utilization as carbon and energy sources, or in the rescue of pyrimidine bases for nucleotide synthesis.</text>
</comment>
<evidence type="ECO:0000313" key="9">
    <source>
        <dbReference type="EMBL" id="EKT55383.1"/>
    </source>
</evidence>
<dbReference type="InterPro" id="IPR036566">
    <property type="entry name" value="PYNP-like_C_sf"/>
</dbReference>
<dbReference type="GO" id="GO:0005829">
    <property type="term" value="C:cytosol"/>
    <property type="evidence" value="ECO:0007669"/>
    <property type="project" value="TreeGrafter"/>
</dbReference>
<dbReference type="OrthoDB" id="9763887at2"/>
<dbReference type="HOGENOM" id="CLU_025040_0_1_6"/>
<dbReference type="STRING" id="1141662.OOA_16369"/>
<feature type="domain" description="Pyrimidine nucleoside phosphorylase C-terminal" evidence="8">
    <location>
        <begin position="350"/>
        <end position="424"/>
    </location>
</feature>
<dbReference type="PROSITE" id="PS00647">
    <property type="entry name" value="THYMID_PHOSPHORYLASE"/>
    <property type="match status" value="1"/>
</dbReference>
<name>K8W4A4_9GAMM</name>
<dbReference type="InterPro" id="IPR017459">
    <property type="entry name" value="Glycosyl_Trfase_fam3_N_dom"/>
</dbReference>
<evidence type="ECO:0000256" key="2">
    <source>
        <dbReference type="ARBA" id="ARBA00011738"/>
    </source>
</evidence>
<evidence type="ECO:0000256" key="3">
    <source>
        <dbReference type="ARBA" id="ARBA00011892"/>
    </source>
</evidence>
<dbReference type="NCBIfam" id="TIGR02643">
    <property type="entry name" value="T_phosphoryl"/>
    <property type="match status" value="1"/>
</dbReference>
<dbReference type="InterPro" id="IPR036320">
    <property type="entry name" value="Glycosyl_Trfase_fam3_N_dom_sf"/>
</dbReference>
<dbReference type="UniPathway" id="UPA00578">
    <property type="reaction ID" value="UER00638"/>
</dbReference>
<dbReference type="InterPro" id="IPR000312">
    <property type="entry name" value="Glycosyl_Trfase_fam3"/>
</dbReference>
<proteinExistence type="inferred from homology"/>
<comment type="catalytic activity">
    <reaction evidence="6 7">
        <text>thymidine + phosphate = 2-deoxy-alpha-D-ribose 1-phosphate + thymine</text>
        <dbReference type="Rhea" id="RHEA:16037"/>
        <dbReference type="ChEBI" id="CHEBI:17748"/>
        <dbReference type="ChEBI" id="CHEBI:17821"/>
        <dbReference type="ChEBI" id="CHEBI:43474"/>
        <dbReference type="ChEBI" id="CHEBI:57259"/>
        <dbReference type="EC" id="2.4.2.4"/>
    </reaction>
</comment>
<keyword evidence="10" id="KW-1185">Reference proteome</keyword>
<dbReference type="InterPro" id="IPR035902">
    <property type="entry name" value="Nuc_phospho_transferase"/>
</dbReference>
<dbReference type="Proteomes" id="UP000009336">
    <property type="component" value="Unassembled WGS sequence"/>
</dbReference>
<dbReference type="eggNOG" id="COG0213">
    <property type="taxonomic scope" value="Bacteria"/>
</dbReference>
<dbReference type="Gene3D" id="3.90.1170.30">
    <property type="entry name" value="Pyrimidine nucleoside phosphorylase-like, C-terminal domain"/>
    <property type="match status" value="1"/>
</dbReference>
<dbReference type="Pfam" id="PF00591">
    <property type="entry name" value="Glycos_transf_3"/>
    <property type="match status" value="1"/>
</dbReference>
<dbReference type="InterPro" id="IPR013102">
    <property type="entry name" value="PYNP_C"/>
</dbReference>
<dbReference type="GO" id="GO:0004645">
    <property type="term" value="F:1,4-alpha-oligoglucan phosphorylase activity"/>
    <property type="evidence" value="ECO:0007669"/>
    <property type="project" value="InterPro"/>
</dbReference>
<dbReference type="GO" id="GO:0006206">
    <property type="term" value="P:pyrimidine nucleobase metabolic process"/>
    <property type="evidence" value="ECO:0007669"/>
    <property type="project" value="InterPro"/>
</dbReference>
<accession>K8W4A4</accession>
<evidence type="ECO:0000256" key="1">
    <source>
        <dbReference type="ARBA" id="ARBA00006915"/>
    </source>
</evidence>
<dbReference type="HAMAP" id="MF_01628">
    <property type="entry name" value="Thymid_phosp"/>
    <property type="match status" value="1"/>
</dbReference>
<dbReference type="SUPFAM" id="SSF47648">
    <property type="entry name" value="Nucleoside phosphorylase/phosphoribosyltransferase N-terminal domain"/>
    <property type="match status" value="1"/>
</dbReference>
<gene>
    <name evidence="7" type="primary">deoA</name>
    <name evidence="9" type="ORF">OOA_16369</name>
</gene>
<dbReference type="PANTHER" id="PTHR10515">
    <property type="entry name" value="THYMIDINE PHOSPHORYLASE"/>
    <property type="match status" value="1"/>
</dbReference>
<dbReference type="GO" id="GO:0009032">
    <property type="term" value="F:thymidine phosphorylase activity"/>
    <property type="evidence" value="ECO:0007669"/>
    <property type="project" value="UniProtKB-UniRule"/>
</dbReference>
<comment type="caution">
    <text evidence="9">The sequence shown here is derived from an EMBL/GenBank/DDBJ whole genome shotgun (WGS) entry which is preliminary data.</text>
</comment>
<evidence type="ECO:0000256" key="4">
    <source>
        <dbReference type="ARBA" id="ARBA00022676"/>
    </source>
</evidence>
<sequence length="440" mass="46969">MFLAQEIIRKKRDGKPLSEEEIRFFINGVRDNSVSEGQIAALAMTIYFNDMTMPERVALTLAMRDSGTVLNWKSLNLNGPLVDKHSTGGVGDVTSLMLGPMVAACGGYVPMISGRGLGHTGGTLDKLEAIPGFDIFPNDERFRDIISNVGVAIIGQTNSLAPADKRFYATRDITATVDSIPLITASILGKKLAEGLDALVMDVKVGSGAFMPTYEKSEQLAESIVKVANGAGCKTTALLTDMNEVLASSAGNAVEVREAVQFLTGEYRNPRLYEVTMALCVEMLVSGTLAANRDEARQKLQAVLDNGKAAEIFGRMVAAQKGPSDFVENYSKYLPTAVLSKAVYAEKSGIITAMDTRALGMSVVTLGGGRRKASDDIDYSVGLSDIAALGASVDNQVPLAVIHANSEKAWEEAAKEVRAAMVIGDKAPEATPMVYRQISE</sequence>
<dbReference type="FunFam" id="3.40.1030.10:FF:000001">
    <property type="entry name" value="Thymidine phosphorylase"/>
    <property type="match status" value="1"/>
</dbReference>
<dbReference type="PATRIC" id="fig|1141662.3.peg.3320"/>
<dbReference type="InterPro" id="IPR018090">
    <property type="entry name" value="Pyrmidine_PPas_bac/euk"/>
</dbReference>
<evidence type="ECO:0000259" key="8">
    <source>
        <dbReference type="SMART" id="SM00941"/>
    </source>
</evidence>
<evidence type="ECO:0000256" key="5">
    <source>
        <dbReference type="ARBA" id="ARBA00022679"/>
    </source>
</evidence>
<evidence type="ECO:0000256" key="6">
    <source>
        <dbReference type="ARBA" id="ARBA00048550"/>
    </source>
</evidence>
<dbReference type="Gene3D" id="1.20.970.10">
    <property type="entry name" value="Transferase, Pyrimidine Nucleoside Phosphorylase, Chain C"/>
    <property type="match status" value="1"/>
</dbReference>
<dbReference type="Pfam" id="PF02885">
    <property type="entry name" value="Glycos_trans_3N"/>
    <property type="match status" value="1"/>
</dbReference>
<organism evidence="9 10">
    <name type="scientific">Providencia burhodogranariea DSM 19968</name>
    <dbReference type="NCBI Taxonomy" id="1141662"/>
    <lineage>
        <taxon>Bacteria</taxon>
        <taxon>Pseudomonadati</taxon>
        <taxon>Pseudomonadota</taxon>
        <taxon>Gammaproteobacteria</taxon>
        <taxon>Enterobacterales</taxon>
        <taxon>Morganellaceae</taxon>
        <taxon>Providencia</taxon>
    </lineage>
</organism>
<dbReference type="NCBIfam" id="NF004490">
    <property type="entry name" value="PRK05820.1"/>
    <property type="match status" value="1"/>
</dbReference>
<comment type="similarity">
    <text evidence="1 7">Belongs to the thymidine/pyrimidine-nucleoside phosphorylase family.</text>
</comment>